<sequence>MKSKVLNYPKHRKHTYHFLDYAKKFSPVYLSIEVDFNNIQKARERIMNETATKISYISFIIQSISQVLRSYPKANAAVKGTFFPKIAFYDDIIAKFTLDKTIDDERVVLSGKVLNSDTKTLESIQSDIDYYKNSTFQQIEDFKPIHKLHSLPTWLGNVLYKKNIDDLKKRHNIQGTFTVTSLGHKPIKYFYPITSSTLCFGIGSIEEQAKVIESKVKIRPILPICLTFDHRTIDGALAADILTEIKTKLENWGS</sequence>
<name>A0A7W3RHR2_PRIAR</name>
<evidence type="ECO:0000256" key="3">
    <source>
        <dbReference type="ARBA" id="ARBA00023315"/>
    </source>
</evidence>
<keyword evidence="3 5" id="KW-0012">Acyltransferase</keyword>
<keyword evidence="6" id="KW-1185">Reference proteome</keyword>
<dbReference type="RefSeq" id="WP_182527799.1">
    <property type="nucleotide sequence ID" value="NZ_JACJHT010000006.1"/>
</dbReference>
<evidence type="ECO:0000256" key="1">
    <source>
        <dbReference type="ARBA" id="ARBA00001938"/>
    </source>
</evidence>
<dbReference type="Gene3D" id="3.30.559.10">
    <property type="entry name" value="Chloramphenicol acetyltransferase-like domain"/>
    <property type="match status" value="1"/>
</dbReference>
<feature type="domain" description="2-oxoacid dehydrogenase acyltransferase catalytic" evidence="4">
    <location>
        <begin position="170"/>
        <end position="252"/>
    </location>
</feature>
<comment type="cofactor">
    <cofactor evidence="1">
        <name>(R)-lipoate</name>
        <dbReference type="ChEBI" id="CHEBI:83088"/>
    </cofactor>
</comment>
<proteinExistence type="predicted"/>
<dbReference type="InterPro" id="IPR001078">
    <property type="entry name" value="2-oxoacid_DH_actylTfrase"/>
</dbReference>
<organism evidence="5 6">
    <name type="scientific">Priestia aryabhattai</name>
    <name type="common">Bacillus aryabhattai</name>
    <dbReference type="NCBI Taxonomy" id="412384"/>
    <lineage>
        <taxon>Bacteria</taxon>
        <taxon>Bacillati</taxon>
        <taxon>Bacillota</taxon>
        <taxon>Bacilli</taxon>
        <taxon>Bacillales</taxon>
        <taxon>Bacillaceae</taxon>
        <taxon>Priestia</taxon>
    </lineage>
</organism>
<dbReference type="PANTHER" id="PTHR43178">
    <property type="entry name" value="DIHYDROLIPOAMIDE ACETYLTRANSFERASE COMPONENT OF PYRUVATE DEHYDROGENASE COMPLEX"/>
    <property type="match status" value="1"/>
</dbReference>
<dbReference type="GO" id="GO:0031405">
    <property type="term" value="F:lipoic acid binding"/>
    <property type="evidence" value="ECO:0007669"/>
    <property type="project" value="TreeGrafter"/>
</dbReference>
<dbReference type="GO" id="GO:0005737">
    <property type="term" value="C:cytoplasm"/>
    <property type="evidence" value="ECO:0007669"/>
    <property type="project" value="TreeGrafter"/>
</dbReference>
<dbReference type="InterPro" id="IPR050743">
    <property type="entry name" value="2-oxoacid_DH_E2_comp"/>
</dbReference>
<feature type="domain" description="2-oxoacid dehydrogenase acyltransferase catalytic" evidence="4">
    <location>
        <begin position="9"/>
        <end position="92"/>
    </location>
</feature>
<reference evidence="5" key="1">
    <citation type="submission" date="2020-08" db="EMBL/GenBank/DDBJ databases">
        <title>Functional genomics of gut bacteria from endangered species of beetles.</title>
        <authorList>
            <person name="Carlos-Shanley C."/>
        </authorList>
    </citation>
    <scope>NUCLEOTIDE SEQUENCE [LARGE SCALE GENOMIC DNA]</scope>
    <source>
        <strain evidence="5">S00060</strain>
    </source>
</reference>
<accession>A0A7W3RHR2</accession>
<keyword evidence="5" id="KW-0670">Pyruvate</keyword>
<evidence type="ECO:0000259" key="4">
    <source>
        <dbReference type="Pfam" id="PF00198"/>
    </source>
</evidence>
<comment type="caution">
    <text evidence="5">The sequence shown here is derived from an EMBL/GenBank/DDBJ whole genome shotgun (WGS) entry which is preliminary data.</text>
</comment>
<evidence type="ECO:0000313" key="6">
    <source>
        <dbReference type="Proteomes" id="UP000543174"/>
    </source>
</evidence>
<dbReference type="EMBL" id="JACJHT010000006">
    <property type="protein sequence ID" value="MBA9041793.1"/>
    <property type="molecule type" value="Genomic_DNA"/>
</dbReference>
<dbReference type="PANTHER" id="PTHR43178:SF5">
    <property type="entry name" value="LIPOAMIDE ACYLTRANSFERASE COMPONENT OF BRANCHED-CHAIN ALPHA-KETO ACID DEHYDROGENASE COMPLEX, MITOCHONDRIAL"/>
    <property type="match status" value="1"/>
</dbReference>
<dbReference type="AlphaFoldDB" id="A0A7W3RHR2"/>
<gene>
    <name evidence="5" type="ORF">HNP21_004923</name>
</gene>
<dbReference type="Pfam" id="PF00198">
    <property type="entry name" value="2-oxoacid_dh"/>
    <property type="match status" value="2"/>
</dbReference>
<evidence type="ECO:0000313" key="5">
    <source>
        <dbReference type="EMBL" id="MBA9041793.1"/>
    </source>
</evidence>
<protein>
    <submittedName>
        <fullName evidence="5">Pyruvate/2-oxoglutarate dehydrogenase complex dihydrolipoamide acyltransferase (E2) component</fullName>
    </submittedName>
</protein>
<dbReference type="SUPFAM" id="SSF52777">
    <property type="entry name" value="CoA-dependent acyltransferases"/>
    <property type="match status" value="1"/>
</dbReference>
<evidence type="ECO:0000256" key="2">
    <source>
        <dbReference type="ARBA" id="ARBA00022679"/>
    </source>
</evidence>
<dbReference type="GO" id="GO:0016407">
    <property type="term" value="F:acetyltransferase activity"/>
    <property type="evidence" value="ECO:0007669"/>
    <property type="project" value="TreeGrafter"/>
</dbReference>
<dbReference type="InterPro" id="IPR023213">
    <property type="entry name" value="CAT-like_dom_sf"/>
</dbReference>
<keyword evidence="2" id="KW-0808">Transferase</keyword>
<dbReference type="Proteomes" id="UP000543174">
    <property type="component" value="Unassembled WGS sequence"/>
</dbReference>